<dbReference type="Pfam" id="PF09424">
    <property type="entry name" value="YqeY"/>
    <property type="match status" value="1"/>
</dbReference>
<proteinExistence type="predicted"/>
<gene>
    <name evidence="1" type="ORF">E3202_02985</name>
</gene>
<dbReference type="InterPro" id="IPR023168">
    <property type="entry name" value="GatB_Yqey_C_2"/>
</dbReference>
<dbReference type="Gene3D" id="1.10.1510.10">
    <property type="entry name" value="Uncharacterised protein YqeY/AIM41 PF09424, N-terminal domain"/>
    <property type="match status" value="1"/>
</dbReference>
<evidence type="ECO:0000313" key="1">
    <source>
        <dbReference type="EMBL" id="TPW35899.1"/>
    </source>
</evidence>
<dbReference type="InterPro" id="IPR003789">
    <property type="entry name" value="Asn/Gln_tRNA_amidoTrase-B-like"/>
</dbReference>
<comment type="caution">
    <text evidence="1">The sequence shown here is derived from an EMBL/GenBank/DDBJ whole genome shotgun (WGS) entry which is preliminary data.</text>
</comment>
<dbReference type="InterPro" id="IPR042184">
    <property type="entry name" value="YqeY/Aim41_N"/>
</dbReference>
<dbReference type="PANTHER" id="PTHR28055">
    <property type="entry name" value="ALTERED INHERITANCE OF MITOCHONDRIA PROTEIN 41, MITOCHONDRIAL"/>
    <property type="match status" value="1"/>
</dbReference>
<dbReference type="AlphaFoldDB" id="A0A506URJ0"/>
<dbReference type="EMBL" id="SORZ01000001">
    <property type="protein sequence ID" value="TPW35899.1"/>
    <property type="molecule type" value="Genomic_DNA"/>
</dbReference>
<accession>A0A506URJ0</accession>
<keyword evidence="2" id="KW-1185">Reference proteome</keyword>
<dbReference type="PANTHER" id="PTHR28055:SF1">
    <property type="entry name" value="ALTERED INHERITANCE OF MITOCHONDRIA PROTEIN 41, MITOCHONDRIAL"/>
    <property type="match status" value="1"/>
</dbReference>
<dbReference type="GO" id="GO:0016884">
    <property type="term" value="F:carbon-nitrogen ligase activity, with glutamine as amido-N-donor"/>
    <property type="evidence" value="ECO:0007669"/>
    <property type="project" value="InterPro"/>
</dbReference>
<dbReference type="SUPFAM" id="SSF89095">
    <property type="entry name" value="GatB/YqeY motif"/>
    <property type="match status" value="1"/>
</dbReference>
<dbReference type="InterPro" id="IPR019004">
    <property type="entry name" value="YqeY/Aim41"/>
</dbReference>
<name>A0A506URJ0_9PROT</name>
<sequence length="155" mass="16600">MTTPLHTRIMDDLKAAMKAGDKEAVARLRGITAKLKDLDVEARARQAEVKEGDVHAALRSMIKSRTESAALYHKGGRPELAEKEEAEISTIKHYLPPEVDQATLEKAIGETIASTGAAGLKDMGRVMAALKERFGAALDAGKAGPLVKARLTQAN</sequence>
<dbReference type="Proteomes" id="UP000315037">
    <property type="component" value="Unassembled WGS sequence"/>
</dbReference>
<reference evidence="1 2" key="1">
    <citation type="submission" date="2019-03" db="EMBL/GenBank/DDBJ databases">
        <title>The complete genome sequence of Neokomagataea sp. Jb2 NBRC113641.</title>
        <authorList>
            <person name="Chua K.-O."/>
            <person name="Chan K.-G."/>
            <person name="See-Too W.-S."/>
        </authorList>
    </citation>
    <scope>NUCLEOTIDE SEQUENCE [LARGE SCALE GENOMIC DNA]</scope>
    <source>
        <strain evidence="1 2">Jb2</strain>
    </source>
</reference>
<dbReference type="RefSeq" id="WP_165599433.1">
    <property type="nucleotide sequence ID" value="NZ_SORY01000002.1"/>
</dbReference>
<protein>
    <submittedName>
        <fullName evidence="1">GatB/YqeY domain-containing protein</fullName>
    </submittedName>
</protein>
<organism evidence="1 2">
    <name type="scientific">Oecophyllibacter saccharovorans</name>
    <dbReference type="NCBI Taxonomy" id="2558360"/>
    <lineage>
        <taxon>Bacteria</taxon>
        <taxon>Pseudomonadati</taxon>
        <taxon>Pseudomonadota</taxon>
        <taxon>Alphaproteobacteria</taxon>
        <taxon>Acetobacterales</taxon>
        <taxon>Acetobacteraceae</taxon>
        <taxon>Oecophyllibacter</taxon>
    </lineage>
</organism>
<dbReference type="Gene3D" id="1.10.10.410">
    <property type="match status" value="1"/>
</dbReference>
<evidence type="ECO:0000313" key="2">
    <source>
        <dbReference type="Proteomes" id="UP000315037"/>
    </source>
</evidence>